<keyword evidence="3" id="KW-1185">Reference proteome</keyword>
<reference evidence="2" key="1">
    <citation type="submission" date="2016-04" db="EMBL/GenBank/DDBJ databases">
        <authorList>
            <person name="Nguyen H.D."/>
            <person name="Samba Siva P."/>
            <person name="Cullis J."/>
            <person name="Levesque C.A."/>
            <person name="Hambleton S."/>
        </authorList>
    </citation>
    <scope>NUCLEOTIDE SEQUENCE</scope>
    <source>
        <strain evidence="2">DAOMC 236416</strain>
    </source>
</reference>
<evidence type="ECO:0008006" key="4">
    <source>
        <dbReference type="Google" id="ProtNLM"/>
    </source>
</evidence>
<reference evidence="2" key="2">
    <citation type="journal article" date="2019" name="IMA Fungus">
        <title>Genome sequencing and comparison of five Tilletia species to identify candidate genes for the detection of regulated species infecting wheat.</title>
        <authorList>
            <person name="Nguyen H.D.T."/>
            <person name="Sultana T."/>
            <person name="Kesanakurti P."/>
            <person name="Hambleton S."/>
        </authorList>
    </citation>
    <scope>NUCLEOTIDE SEQUENCE</scope>
    <source>
        <strain evidence="2">DAOMC 236416</strain>
    </source>
</reference>
<dbReference type="Proteomes" id="UP000077521">
    <property type="component" value="Unassembled WGS sequence"/>
</dbReference>
<sequence length="129" mass="13910">MRFLAIITTLTLAASSAFALHPTAENTDPVTRSLSSLPICQPPSSQTGIIRPKANATLHAGKPFLFSFCSPTYYKTSSKEILVGFENDGGDSAYLLSIIVSPSNYTQKLLILRRTSSSPTLADLTFLIL</sequence>
<keyword evidence="1" id="KW-0732">Signal</keyword>
<evidence type="ECO:0000313" key="2">
    <source>
        <dbReference type="EMBL" id="KAE8235260.1"/>
    </source>
</evidence>
<evidence type="ECO:0000256" key="1">
    <source>
        <dbReference type="SAM" id="SignalP"/>
    </source>
</evidence>
<comment type="caution">
    <text evidence="2">The sequence shown here is derived from an EMBL/GenBank/DDBJ whole genome shotgun (WGS) entry which is preliminary data.</text>
</comment>
<organism evidence="2 3">
    <name type="scientific">Tilletia indica</name>
    <dbReference type="NCBI Taxonomy" id="43049"/>
    <lineage>
        <taxon>Eukaryota</taxon>
        <taxon>Fungi</taxon>
        <taxon>Dikarya</taxon>
        <taxon>Basidiomycota</taxon>
        <taxon>Ustilaginomycotina</taxon>
        <taxon>Exobasidiomycetes</taxon>
        <taxon>Tilletiales</taxon>
        <taxon>Tilletiaceae</taxon>
        <taxon>Tilletia</taxon>
    </lineage>
</organism>
<feature type="non-terminal residue" evidence="2">
    <location>
        <position position="1"/>
    </location>
</feature>
<protein>
    <recommendedName>
        <fullName evidence="4">Galactose oxidase-like Early set domain-containing protein</fullName>
    </recommendedName>
</protein>
<dbReference type="AlphaFoldDB" id="A0A8T8S944"/>
<gene>
    <name evidence="2" type="ORF">A4X13_0g9559</name>
</gene>
<accession>A0A8T8S944</accession>
<proteinExistence type="predicted"/>
<evidence type="ECO:0000313" key="3">
    <source>
        <dbReference type="Proteomes" id="UP000077521"/>
    </source>
</evidence>
<name>A0A8T8S944_9BASI</name>
<feature type="chain" id="PRO_5035766479" description="Galactose oxidase-like Early set domain-containing protein" evidence="1">
    <location>
        <begin position="20"/>
        <end position="129"/>
    </location>
</feature>
<feature type="signal peptide" evidence="1">
    <location>
        <begin position="1"/>
        <end position="19"/>
    </location>
</feature>
<dbReference type="EMBL" id="LWDF02002878">
    <property type="protein sequence ID" value="KAE8235260.1"/>
    <property type="molecule type" value="Genomic_DNA"/>
</dbReference>